<evidence type="ECO:0008006" key="3">
    <source>
        <dbReference type="Google" id="ProtNLM"/>
    </source>
</evidence>
<dbReference type="Proteomes" id="UP000263232">
    <property type="component" value="Chromosome"/>
</dbReference>
<keyword evidence="2" id="KW-1185">Reference proteome</keyword>
<reference evidence="1 2" key="1">
    <citation type="submission" date="2017-09" db="EMBL/GenBank/DDBJ databases">
        <title>Complete genome sequence of Oxytococcus suis strain ZY16052.</title>
        <authorList>
            <person name="Li F."/>
        </authorList>
    </citation>
    <scope>NUCLEOTIDE SEQUENCE [LARGE SCALE GENOMIC DNA]</scope>
    <source>
        <strain evidence="1 2">ZY16052</strain>
    </source>
</reference>
<evidence type="ECO:0000313" key="1">
    <source>
        <dbReference type="EMBL" id="AXY25854.1"/>
    </source>
</evidence>
<evidence type="ECO:0000313" key="2">
    <source>
        <dbReference type="Proteomes" id="UP000263232"/>
    </source>
</evidence>
<name>A0A347WL97_9LACT</name>
<dbReference type="RefSeq" id="WP_118990754.1">
    <property type="nucleotide sequence ID" value="NZ_CP023434.1"/>
</dbReference>
<gene>
    <name evidence="1" type="ORF">CL176_07495</name>
</gene>
<sequence>MLVSSKNKHEKIVLGLLSYTYDEEVPSTEVLKQDLTAYQESQTTQILLYKPEGADNFIGLIILDKEDGEDLPQSTLYLQKYVLLPSFRDEESAYEMFKALKAYYPEAKILSNMQLSDHLAGWTQRYEKDRLGDE</sequence>
<protein>
    <recommendedName>
        <fullName evidence="3">N-acetyltransferase domain-containing protein</fullName>
    </recommendedName>
</protein>
<dbReference type="OrthoDB" id="2189687at2"/>
<dbReference type="EMBL" id="CP023434">
    <property type="protein sequence ID" value="AXY25854.1"/>
    <property type="molecule type" value="Genomic_DNA"/>
</dbReference>
<organism evidence="1 2">
    <name type="scientific">Suicoccus acidiformans</name>
    <dbReference type="NCBI Taxonomy" id="2036206"/>
    <lineage>
        <taxon>Bacteria</taxon>
        <taxon>Bacillati</taxon>
        <taxon>Bacillota</taxon>
        <taxon>Bacilli</taxon>
        <taxon>Lactobacillales</taxon>
        <taxon>Aerococcaceae</taxon>
        <taxon>Suicoccus</taxon>
    </lineage>
</organism>
<proteinExistence type="predicted"/>
<dbReference type="KEGG" id="abae:CL176_07495"/>
<dbReference type="AlphaFoldDB" id="A0A347WL97"/>
<accession>A0A347WL97</accession>